<evidence type="ECO:0000313" key="1">
    <source>
        <dbReference type="EMBL" id="KAI5681510.1"/>
    </source>
</evidence>
<protein>
    <submittedName>
        <fullName evidence="1">Uncharacterized protein</fullName>
    </submittedName>
</protein>
<proteinExistence type="predicted"/>
<dbReference type="Proteomes" id="UP001060085">
    <property type="component" value="Linkage Group LG01"/>
</dbReference>
<dbReference type="EMBL" id="CM044701">
    <property type="protein sequence ID" value="KAI5681510.1"/>
    <property type="molecule type" value="Genomic_DNA"/>
</dbReference>
<evidence type="ECO:0000313" key="2">
    <source>
        <dbReference type="Proteomes" id="UP001060085"/>
    </source>
</evidence>
<comment type="caution">
    <text evidence="1">The sequence shown here is derived from an EMBL/GenBank/DDBJ whole genome shotgun (WGS) entry which is preliminary data.</text>
</comment>
<sequence>MDKDQKKIAPGHKVDLSDMQGMEVIPNLFDMIGWVPLLTVNELYPEMIYEFYANLHKGRIEIVENIPHQWVVSRIGRRDIAFDDRLLNTILETPQDEHMLATQSSSTKCFVLNLVGVGDCIGPGKIYNQHTFTRMGFEKNNEGQLVSGGEDDSDEEENDDDDEEQEGINVSEEEGDSETEGKIFRRETRKRRDKKERKKIHLRILVVKAKGRRKDQAIEDLEDSCLS</sequence>
<gene>
    <name evidence="1" type="ORF">M9H77_02738</name>
</gene>
<organism evidence="1 2">
    <name type="scientific">Catharanthus roseus</name>
    <name type="common">Madagascar periwinkle</name>
    <name type="synonym">Vinca rosea</name>
    <dbReference type="NCBI Taxonomy" id="4058"/>
    <lineage>
        <taxon>Eukaryota</taxon>
        <taxon>Viridiplantae</taxon>
        <taxon>Streptophyta</taxon>
        <taxon>Embryophyta</taxon>
        <taxon>Tracheophyta</taxon>
        <taxon>Spermatophyta</taxon>
        <taxon>Magnoliopsida</taxon>
        <taxon>eudicotyledons</taxon>
        <taxon>Gunneridae</taxon>
        <taxon>Pentapetalae</taxon>
        <taxon>asterids</taxon>
        <taxon>lamiids</taxon>
        <taxon>Gentianales</taxon>
        <taxon>Apocynaceae</taxon>
        <taxon>Rauvolfioideae</taxon>
        <taxon>Vinceae</taxon>
        <taxon>Catharanthinae</taxon>
        <taxon>Catharanthus</taxon>
    </lineage>
</organism>
<name>A0ACC0C9E8_CATRO</name>
<reference evidence="2" key="1">
    <citation type="journal article" date="2023" name="Nat. Plants">
        <title>Single-cell RNA sequencing provides a high-resolution roadmap for understanding the multicellular compartmentation of specialized metabolism.</title>
        <authorList>
            <person name="Sun S."/>
            <person name="Shen X."/>
            <person name="Li Y."/>
            <person name="Li Y."/>
            <person name="Wang S."/>
            <person name="Li R."/>
            <person name="Zhang H."/>
            <person name="Shen G."/>
            <person name="Guo B."/>
            <person name="Wei J."/>
            <person name="Xu J."/>
            <person name="St-Pierre B."/>
            <person name="Chen S."/>
            <person name="Sun C."/>
        </authorList>
    </citation>
    <scope>NUCLEOTIDE SEQUENCE [LARGE SCALE GENOMIC DNA]</scope>
</reference>
<accession>A0ACC0C9E8</accession>
<keyword evidence="2" id="KW-1185">Reference proteome</keyword>